<proteinExistence type="predicted"/>
<dbReference type="RefSeq" id="WP_152080062.1">
    <property type="nucleotide sequence ID" value="NZ_AP021853.1"/>
</dbReference>
<evidence type="ECO:0000313" key="1">
    <source>
        <dbReference type="EMBL" id="BBN97481.1"/>
    </source>
</evidence>
<reference evidence="1 2" key="1">
    <citation type="submission" date="2019-09" db="EMBL/GenBank/DDBJ databases">
        <title>Complete genome sequence of Sporolactobacillus terrae 70-3.</title>
        <authorList>
            <person name="Tanaka N."/>
            <person name="Shiwa Y."/>
            <person name="Fujita N."/>
            <person name="Tanasupawat S."/>
        </authorList>
    </citation>
    <scope>NUCLEOTIDE SEQUENCE [LARGE SCALE GENOMIC DNA]</scope>
    <source>
        <strain evidence="1 2">70-3</strain>
    </source>
</reference>
<name>A0A5K7WS23_9BACL</name>
<gene>
    <name evidence="1" type="ORF">St703_01860</name>
</gene>
<dbReference type="EMBL" id="AP021853">
    <property type="protein sequence ID" value="BBN97481.1"/>
    <property type="molecule type" value="Genomic_DNA"/>
</dbReference>
<dbReference type="Proteomes" id="UP000326951">
    <property type="component" value="Chromosome"/>
</dbReference>
<protein>
    <submittedName>
        <fullName evidence="1">Uncharacterized protein</fullName>
    </submittedName>
</protein>
<evidence type="ECO:0000313" key="2">
    <source>
        <dbReference type="Proteomes" id="UP000326951"/>
    </source>
</evidence>
<sequence>MNEVKEFKIPCAICHKRPATRYCDYIIGYSNPQMFMRDFQQICANHGPDYETCDVPMCDECAKNVGREIDFCPYHYALYQKAKEIPTDLRKAQARVKRQINTELLHGSD</sequence>
<accession>A0A5K7WS23</accession>
<dbReference type="AlphaFoldDB" id="A0A5K7WS23"/>
<organism evidence="1 2">
    <name type="scientific">Sporolactobacillus terrae</name>
    <dbReference type="NCBI Taxonomy" id="269673"/>
    <lineage>
        <taxon>Bacteria</taxon>
        <taxon>Bacillati</taxon>
        <taxon>Bacillota</taxon>
        <taxon>Bacilli</taxon>
        <taxon>Bacillales</taxon>
        <taxon>Sporolactobacillaceae</taxon>
        <taxon>Sporolactobacillus</taxon>
    </lineage>
</organism>